<proteinExistence type="predicted"/>
<dbReference type="PANTHER" id="PTHR37429">
    <property type="entry name" value="PROTEIN CBG19148-RELATED"/>
    <property type="match status" value="1"/>
</dbReference>
<protein>
    <recommendedName>
        <fullName evidence="2">T20D4.11-like domain-containing protein</fullName>
    </recommendedName>
</protein>
<accession>G0M9E2</accession>
<evidence type="ECO:0000259" key="2">
    <source>
        <dbReference type="Pfam" id="PF01579"/>
    </source>
</evidence>
<keyword evidence="1" id="KW-0472">Membrane</keyword>
<dbReference type="InterPro" id="IPR002542">
    <property type="entry name" value="T20D4.11-like_dom"/>
</dbReference>
<dbReference type="EMBL" id="GL379787">
    <property type="protein sequence ID" value="EGT31130.1"/>
    <property type="molecule type" value="Genomic_DNA"/>
</dbReference>
<keyword evidence="1" id="KW-1133">Transmembrane helix</keyword>
<feature type="transmembrane region" description="Helical" evidence="1">
    <location>
        <begin position="12"/>
        <end position="28"/>
    </location>
</feature>
<keyword evidence="1" id="KW-0812">Transmembrane</keyword>
<keyword evidence="4" id="KW-1185">Reference proteome</keyword>
<dbReference type="OrthoDB" id="10335809at2759"/>
<dbReference type="PANTHER" id="PTHR37429:SF2">
    <property type="entry name" value="DUF19 DOMAIN-CONTAINING PROTEIN"/>
    <property type="match status" value="1"/>
</dbReference>
<gene>
    <name evidence="3" type="ORF">CAEBREN_01195</name>
</gene>
<dbReference type="Pfam" id="PF01579">
    <property type="entry name" value="DUF19"/>
    <property type="match status" value="1"/>
</dbReference>
<dbReference type="InParanoid" id="G0M9E2"/>
<name>G0M9E2_CAEBE</name>
<evidence type="ECO:0000313" key="3">
    <source>
        <dbReference type="EMBL" id="EGT31130.1"/>
    </source>
</evidence>
<dbReference type="eggNOG" id="ENOG502TIQR">
    <property type="taxonomic scope" value="Eukaryota"/>
</dbReference>
<dbReference type="AlphaFoldDB" id="G0M9E2"/>
<reference evidence="4" key="1">
    <citation type="submission" date="2011-07" db="EMBL/GenBank/DDBJ databases">
        <authorList>
            <consortium name="Caenorhabditis brenneri Sequencing and Analysis Consortium"/>
            <person name="Wilson R.K."/>
        </authorList>
    </citation>
    <scope>NUCLEOTIDE SEQUENCE [LARGE SCALE GENOMIC DNA]</scope>
    <source>
        <strain evidence="4">PB2801</strain>
    </source>
</reference>
<organism evidence="4">
    <name type="scientific">Caenorhabditis brenneri</name>
    <name type="common">Nematode worm</name>
    <dbReference type="NCBI Taxonomy" id="135651"/>
    <lineage>
        <taxon>Eukaryota</taxon>
        <taxon>Metazoa</taxon>
        <taxon>Ecdysozoa</taxon>
        <taxon>Nematoda</taxon>
        <taxon>Chromadorea</taxon>
        <taxon>Rhabditida</taxon>
        <taxon>Rhabditina</taxon>
        <taxon>Rhabditomorpha</taxon>
        <taxon>Rhabditoidea</taxon>
        <taxon>Rhabditidae</taxon>
        <taxon>Peloderinae</taxon>
        <taxon>Caenorhabditis</taxon>
    </lineage>
</organism>
<dbReference type="HOGENOM" id="CLU_120142_0_0_1"/>
<dbReference type="OMA" id="KTEKCEA"/>
<feature type="domain" description="T20D4.11-like" evidence="2">
    <location>
        <begin position="47"/>
        <end position="182"/>
    </location>
</feature>
<evidence type="ECO:0000256" key="1">
    <source>
        <dbReference type="SAM" id="Phobius"/>
    </source>
</evidence>
<dbReference type="Proteomes" id="UP000008068">
    <property type="component" value="Unassembled WGS sequence"/>
</dbReference>
<sequence>MFSNIEFSKQKLCCYALIFILIGVYLILTETDLFKKDESKFERDAPQCLPLFQEANLLITSEIDSTKKILEDPDKYANISAKCEEAIECAEHSQVSMKSYHLDGKYNPCVFYVFYHNRFSTCARTLIAKVGDQIPCIEAVFHEKYQNKTEKCEALKTSQPCLVRAILNACDMIPGDRLAKNHNKKDFYADEVYNLIPAFCKNLLEN</sequence>
<evidence type="ECO:0000313" key="4">
    <source>
        <dbReference type="Proteomes" id="UP000008068"/>
    </source>
</evidence>